<keyword evidence="3" id="KW-1185">Reference proteome</keyword>
<feature type="chain" id="PRO_5002819108" evidence="1">
    <location>
        <begin position="27"/>
        <end position="93"/>
    </location>
</feature>
<evidence type="ECO:0000313" key="3">
    <source>
        <dbReference type="Proteomes" id="UP000007798"/>
    </source>
</evidence>
<evidence type="ECO:0000256" key="1">
    <source>
        <dbReference type="SAM" id="SignalP"/>
    </source>
</evidence>
<dbReference type="PhylomeDB" id="B4N2B6"/>
<protein>
    <submittedName>
        <fullName evidence="2">Uncharacterized protein</fullName>
    </submittedName>
</protein>
<sequence>MALHWHYICFGLLLLVLLFGHQSALAMEFMEEEDERDDTVMEAEQLDSAEMPKLLTTYTRDTIAHFNPHKSDAGFRQLWERIPLQKSKDVIKR</sequence>
<reference evidence="2 3" key="1">
    <citation type="journal article" date="2007" name="Nature">
        <title>Evolution of genes and genomes on the Drosophila phylogeny.</title>
        <authorList>
            <consortium name="Drosophila 12 Genomes Consortium"/>
            <person name="Clark A.G."/>
            <person name="Eisen M.B."/>
            <person name="Smith D.R."/>
            <person name="Bergman C.M."/>
            <person name="Oliver B."/>
            <person name="Markow T.A."/>
            <person name="Kaufman T.C."/>
            <person name="Kellis M."/>
            <person name="Gelbart W."/>
            <person name="Iyer V.N."/>
            <person name="Pollard D.A."/>
            <person name="Sackton T.B."/>
            <person name="Larracuente A.M."/>
            <person name="Singh N.D."/>
            <person name="Abad J.P."/>
            <person name="Abt D.N."/>
            <person name="Adryan B."/>
            <person name="Aguade M."/>
            <person name="Akashi H."/>
            <person name="Anderson W.W."/>
            <person name="Aquadro C.F."/>
            <person name="Ardell D.H."/>
            <person name="Arguello R."/>
            <person name="Artieri C.G."/>
            <person name="Barbash D.A."/>
            <person name="Barker D."/>
            <person name="Barsanti P."/>
            <person name="Batterham P."/>
            <person name="Batzoglou S."/>
            <person name="Begun D."/>
            <person name="Bhutkar A."/>
            <person name="Blanco E."/>
            <person name="Bosak S.A."/>
            <person name="Bradley R.K."/>
            <person name="Brand A.D."/>
            <person name="Brent M.R."/>
            <person name="Brooks A.N."/>
            <person name="Brown R.H."/>
            <person name="Butlin R.K."/>
            <person name="Caggese C."/>
            <person name="Calvi B.R."/>
            <person name="Bernardo de Carvalho A."/>
            <person name="Caspi A."/>
            <person name="Castrezana S."/>
            <person name="Celniker S.E."/>
            <person name="Chang J.L."/>
            <person name="Chapple C."/>
            <person name="Chatterji S."/>
            <person name="Chinwalla A."/>
            <person name="Civetta A."/>
            <person name="Clifton S.W."/>
            <person name="Comeron J.M."/>
            <person name="Costello J.C."/>
            <person name="Coyne J.A."/>
            <person name="Daub J."/>
            <person name="David R.G."/>
            <person name="Delcher A.L."/>
            <person name="Delehaunty K."/>
            <person name="Do C.B."/>
            <person name="Ebling H."/>
            <person name="Edwards K."/>
            <person name="Eickbush T."/>
            <person name="Evans J.D."/>
            <person name="Filipski A."/>
            <person name="Findeiss S."/>
            <person name="Freyhult E."/>
            <person name="Fulton L."/>
            <person name="Fulton R."/>
            <person name="Garcia A.C."/>
            <person name="Gardiner A."/>
            <person name="Garfield D.A."/>
            <person name="Garvin B.E."/>
            <person name="Gibson G."/>
            <person name="Gilbert D."/>
            <person name="Gnerre S."/>
            <person name="Godfrey J."/>
            <person name="Good R."/>
            <person name="Gotea V."/>
            <person name="Gravely B."/>
            <person name="Greenberg A.J."/>
            <person name="Griffiths-Jones S."/>
            <person name="Gross S."/>
            <person name="Guigo R."/>
            <person name="Gustafson E.A."/>
            <person name="Haerty W."/>
            <person name="Hahn M.W."/>
            <person name="Halligan D.L."/>
            <person name="Halpern A.L."/>
            <person name="Halter G.M."/>
            <person name="Han M.V."/>
            <person name="Heger A."/>
            <person name="Hillier L."/>
            <person name="Hinrichs A.S."/>
            <person name="Holmes I."/>
            <person name="Hoskins R.A."/>
            <person name="Hubisz M.J."/>
            <person name="Hultmark D."/>
            <person name="Huntley M.A."/>
            <person name="Jaffe D.B."/>
            <person name="Jagadeeshan S."/>
            <person name="Jeck W.R."/>
            <person name="Johnson J."/>
            <person name="Jones C.D."/>
            <person name="Jordan W.C."/>
            <person name="Karpen G.H."/>
            <person name="Kataoka E."/>
            <person name="Keightley P.D."/>
            <person name="Kheradpour P."/>
            <person name="Kirkness E.F."/>
            <person name="Koerich L.B."/>
            <person name="Kristiansen K."/>
            <person name="Kudrna D."/>
            <person name="Kulathinal R.J."/>
            <person name="Kumar S."/>
            <person name="Kwok R."/>
            <person name="Lander E."/>
            <person name="Langley C.H."/>
            <person name="Lapoint R."/>
            <person name="Lazzaro B.P."/>
            <person name="Lee S.J."/>
            <person name="Levesque L."/>
            <person name="Li R."/>
            <person name="Lin C.F."/>
            <person name="Lin M.F."/>
            <person name="Lindblad-Toh K."/>
            <person name="Llopart A."/>
            <person name="Long M."/>
            <person name="Low L."/>
            <person name="Lozovsky E."/>
            <person name="Lu J."/>
            <person name="Luo M."/>
            <person name="Machado C.A."/>
            <person name="Makalowski W."/>
            <person name="Marzo M."/>
            <person name="Matsuda M."/>
            <person name="Matzkin L."/>
            <person name="McAllister B."/>
            <person name="McBride C.S."/>
            <person name="McKernan B."/>
            <person name="McKernan K."/>
            <person name="Mendez-Lago M."/>
            <person name="Minx P."/>
            <person name="Mollenhauer M.U."/>
            <person name="Montooth K."/>
            <person name="Mount S.M."/>
            <person name="Mu X."/>
            <person name="Myers E."/>
            <person name="Negre B."/>
            <person name="Newfeld S."/>
            <person name="Nielsen R."/>
            <person name="Noor M.A."/>
            <person name="O'Grady P."/>
            <person name="Pachter L."/>
            <person name="Papaceit M."/>
            <person name="Parisi M.J."/>
            <person name="Parisi M."/>
            <person name="Parts L."/>
            <person name="Pedersen J.S."/>
            <person name="Pesole G."/>
            <person name="Phillippy A.M."/>
            <person name="Ponting C.P."/>
            <person name="Pop M."/>
            <person name="Porcelli D."/>
            <person name="Powell J.R."/>
            <person name="Prohaska S."/>
            <person name="Pruitt K."/>
            <person name="Puig M."/>
            <person name="Quesneville H."/>
            <person name="Ram K.R."/>
            <person name="Rand D."/>
            <person name="Rasmussen M.D."/>
            <person name="Reed L.K."/>
            <person name="Reenan R."/>
            <person name="Reily A."/>
            <person name="Remington K.A."/>
            <person name="Rieger T.T."/>
            <person name="Ritchie M.G."/>
            <person name="Robin C."/>
            <person name="Rogers Y.H."/>
            <person name="Rohde C."/>
            <person name="Rozas J."/>
            <person name="Rubenfield M.J."/>
            <person name="Ruiz A."/>
            <person name="Russo S."/>
            <person name="Salzberg S.L."/>
            <person name="Sanchez-Gracia A."/>
            <person name="Saranga D.J."/>
            <person name="Sato H."/>
            <person name="Schaeffer S.W."/>
            <person name="Schatz M.C."/>
            <person name="Schlenke T."/>
            <person name="Schwartz R."/>
            <person name="Segarra C."/>
            <person name="Singh R.S."/>
            <person name="Sirot L."/>
            <person name="Sirota M."/>
            <person name="Sisneros N.B."/>
            <person name="Smith C.D."/>
            <person name="Smith T.F."/>
            <person name="Spieth J."/>
            <person name="Stage D.E."/>
            <person name="Stark A."/>
            <person name="Stephan W."/>
            <person name="Strausberg R.L."/>
            <person name="Strempel S."/>
            <person name="Sturgill D."/>
            <person name="Sutton G."/>
            <person name="Sutton G.G."/>
            <person name="Tao W."/>
            <person name="Teichmann S."/>
            <person name="Tobari Y.N."/>
            <person name="Tomimura Y."/>
            <person name="Tsolas J.M."/>
            <person name="Valente V.L."/>
            <person name="Venter E."/>
            <person name="Venter J.C."/>
            <person name="Vicario S."/>
            <person name="Vieira F.G."/>
            <person name="Vilella A.J."/>
            <person name="Villasante A."/>
            <person name="Walenz B."/>
            <person name="Wang J."/>
            <person name="Wasserman M."/>
            <person name="Watts T."/>
            <person name="Wilson D."/>
            <person name="Wilson R.K."/>
            <person name="Wing R.A."/>
            <person name="Wolfner M.F."/>
            <person name="Wong A."/>
            <person name="Wong G.K."/>
            <person name="Wu C.I."/>
            <person name="Wu G."/>
            <person name="Yamamoto D."/>
            <person name="Yang H.P."/>
            <person name="Yang S.P."/>
            <person name="Yorke J.A."/>
            <person name="Yoshida K."/>
            <person name="Zdobnov E."/>
            <person name="Zhang P."/>
            <person name="Zhang Y."/>
            <person name="Zimin A.V."/>
            <person name="Baldwin J."/>
            <person name="Abdouelleil A."/>
            <person name="Abdulkadir J."/>
            <person name="Abebe A."/>
            <person name="Abera B."/>
            <person name="Abreu J."/>
            <person name="Acer S.C."/>
            <person name="Aftuck L."/>
            <person name="Alexander A."/>
            <person name="An P."/>
            <person name="Anderson E."/>
            <person name="Anderson S."/>
            <person name="Arachi H."/>
            <person name="Azer M."/>
            <person name="Bachantsang P."/>
            <person name="Barry A."/>
            <person name="Bayul T."/>
            <person name="Berlin A."/>
            <person name="Bessette D."/>
            <person name="Bloom T."/>
            <person name="Blye J."/>
            <person name="Boguslavskiy L."/>
            <person name="Bonnet C."/>
            <person name="Boukhgalter B."/>
            <person name="Bourzgui I."/>
            <person name="Brown A."/>
            <person name="Cahill P."/>
            <person name="Channer S."/>
            <person name="Cheshatsang Y."/>
            <person name="Chuda L."/>
            <person name="Citroen M."/>
            <person name="Collymore A."/>
            <person name="Cooke P."/>
            <person name="Costello M."/>
            <person name="D'Aco K."/>
            <person name="Daza R."/>
            <person name="De Haan G."/>
            <person name="DeGray S."/>
            <person name="DeMaso C."/>
            <person name="Dhargay N."/>
            <person name="Dooley K."/>
            <person name="Dooley E."/>
            <person name="Doricent M."/>
            <person name="Dorje P."/>
            <person name="Dorjee K."/>
            <person name="Dupes A."/>
            <person name="Elong R."/>
            <person name="Falk J."/>
            <person name="Farina A."/>
            <person name="Faro S."/>
            <person name="Ferguson D."/>
            <person name="Fisher S."/>
            <person name="Foley C.D."/>
            <person name="Franke A."/>
            <person name="Friedrich D."/>
            <person name="Gadbois L."/>
            <person name="Gearin G."/>
            <person name="Gearin C.R."/>
            <person name="Giannoukos G."/>
            <person name="Goode T."/>
            <person name="Graham J."/>
            <person name="Grandbois E."/>
            <person name="Grewal S."/>
            <person name="Gyaltsen K."/>
            <person name="Hafez N."/>
            <person name="Hagos B."/>
            <person name="Hall J."/>
            <person name="Henson C."/>
            <person name="Hollinger A."/>
            <person name="Honan T."/>
            <person name="Huard M.D."/>
            <person name="Hughes L."/>
            <person name="Hurhula B."/>
            <person name="Husby M.E."/>
            <person name="Kamat A."/>
            <person name="Kanga B."/>
            <person name="Kashin S."/>
            <person name="Khazanovich D."/>
            <person name="Kisner P."/>
            <person name="Lance K."/>
            <person name="Lara M."/>
            <person name="Lee W."/>
            <person name="Lennon N."/>
            <person name="Letendre F."/>
            <person name="LeVine R."/>
            <person name="Lipovsky A."/>
            <person name="Liu X."/>
            <person name="Liu J."/>
            <person name="Liu S."/>
            <person name="Lokyitsang T."/>
            <person name="Lokyitsang Y."/>
            <person name="Lubonja R."/>
            <person name="Lui A."/>
            <person name="MacDonald P."/>
            <person name="Magnisalis V."/>
            <person name="Maru K."/>
            <person name="Matthews C."/>
            <person name="McCusker W."/>
            <person name="McDonough S."/>
            <person name="Mehta T."/>
            <person name="Meldrim J."/>
            <person name="Meneus L."/>
            <person name="Mihai O."/>
            <person name="Mihalev A."/>
            <person name="Mihova T."/>
            <person name="Mittelman R."/>
            <person name="Mlenga V."/>
            <person name="Montmayeur A."/>
            <person name="Mulrain L."/>
            <person name="Navidi A."/>
            <person name="Naylor J."/>
            <person name="Negash T."/>
            <person name="Nguyen T."/>
            <person name="Nguyen N."/>
            <person name="Nicol R."/>
            <person name="Norbu C."/>
            <person name="Norbu N."/>
            <person name="Novod N."/>
            <person name="O'Neill B."/>
            <person name="Osman S."/>
            <person name="Markiewicz E."/>
            <person name="Oyono O.L."/>
            <person name="Patti C."/>
            <person name="Phunkhang P."/>
            <person name="Pierre F."/>
            <person name="Priest M."/>
            <person name="Raghuraman S."/>
            <person name="Rege F."/>
            <person name="Reyes R."/>
            <person name="Rise C."/>
            <person name="Rogov P."/>
            <person name="Ross K."/>
            <person name="Ryan E."/>
            <person name="Settipalli S."/>
            <person name="Shea T."/>
            <person name="Sherpa N."/>
            <person name="Shi L."/>
            <person name="Shih D."/>
            <person name="Sparrow T."/>
            <person name="Spaulding J."/>
            <person name="Stalker J."/>
            <person name="Stange-Thomann N."/>
            <person name="Stavropoulos S."/>
            <person name="Stone C."/>
            <person name="Strader C."/>
            <person name="Tesfaye S."/>
            <person name="Thomson T."/>
            <person name="Thoulutsang Y."/>
            <person name="Thoulutsang D."/>
            <person name="Topham K."/>
            <person name="Topping I."/>
            <person name="Tsamla T."/>
            <person name="Vassiliev H."/>
            <person name="Vo A."/>
            <person name="Wangchuk T."/>
            <person name="Wangdi T."/>
            <person name="Weiand M."/>
            <person name="Wilkinson J."/>
            <person name="Wilson A."/>
            <person name="Yadav S."/>
            <person name="Young G."/>
            <person name="Yu Q."/>
            <person name="Zembek L."/>
            <person name="Zhong D."/>
            <person name="Zimmer A."/>
            <person name="Zwirko Z."/>
            <person name="Jaffe D.B."/>
            <person name="Alvarez P."/>
            <person name="Brockman W."/>
            <person name="Butler J."/>
            <person name="Chin C."/>
            <person name="Gnerre S."/>
            <person name="Grabherr M."/>
            <person name="Kleber M."/>
            <person name="Mauceli E."/>
            <person name="MacCallum I."/>
        </authorList>
    </citation>
    <scope>NUCLEOTIDE SEQUENCE [LARGE SCALE GENOMIC DNA]</scope>
    <source>
        <strain evidence="3">Tucson 14030-0811.24</strain>
    </source>
</reference>
<keyword evidence="1" id="KW-0732">Signal</keyword>
<dbReference type="EMBL" id="CH963925">
    <property type="protein sequence ID" value="EDW78505.1"/>
    <property type="molecule type" value="Genomic_DNA"/>
</dbReference>
<dbReference type="OrthoDB" id="7827364at2759"/>
<gene>
    <name evidence="2" type="primary">Dwil\GK16469</name>
    <name evidence="2" type="ORF">Dwil_GK16469</name>
</gene>
<dbReference type="KEGG" id="dwi:6644855"/>
<dbReference type="Proteomes" id="UP000007798">
    <property type="component" value="Unassembled WGS sequence"/>
</dbReference>
<accession>B4N2B6</accession>
<dbReference type="eggNOG" id="ENOG502TBHK">
    <property type="taxonomic scope" value="Eukaryota"/>
</dbReference>
<dbReference type="InParanoid" id="B4N2B6"/>
<feature type="signal peptide" evidence="1">
    <location>
        <begin position="1"/>
        <end position="26"/>
    </location>
</feature>
<proteinExistence type="predicted"/>
<evidence type="ECO:0000313" key="2">
    <source>
        <dbReference type="EMBL" id="EDW78505.1"/>
    </source>
</evidence>
<dbReference type="AlphaFoldDB" id="B4N2B6"/>
<organism evidence="2 3">
    <name type="scientific">Drosophila willistoni</name>
    <name type="common">Fruit fly</name>
    <dbReference type="NCBI Taxonomy" id="7260"/>
    <lineage>
        <taxon>Eukaryota</taxon>
        <taxon>Metazoa</taxon>
        <taxon>Ecdysozoa</taxon>
        <taxon>Arthropoda</taxon>
        <taxon>Hexapoda</taxon>
        <taxon>Insecta</taxon>
        <taxon>Pterygota</taxon>
        <taxon>Neoptera</taxon>
        <taxon>Endopterygota</taxon>
        <taxon>Diptera</taxon>
        <taxon>Brachycera</taxon>
        <taxon>Muscomorpha</taxon>
        <taxon>Ephydroidea</taxon>
        <taxon>Drosophilidae</taxon>
        <taxon>Drosophila</taxon>
        <taxon>Sophophora</taxon>
    </lineage>
</organism>
<dbReference type="FunCoup" id="B4N2B6">
    <property type="interactions" value="1"/>
</dbReference>
<dbReference type="HOGENOM" id="CLU_188614_0_0_1"/>
<name>B4N2B6_DROWI</name>